<evidence type="ECO:0000259" key="4">
    <source>
        <dbReference type="PROSITE" id="PS50102"/>
    </source>
</evidence>
<comment type="caution">
    <text evidence="5">The sequence shown here is derived from an EMBL/GenBank/DDBJ whole genome shotgun (WGS) entry which is preliminary data.</text>
</comment>
<organism evidence="5 6">
    <name type="scientific">Rhamnella rubrinervis</name>
    <dbReference type="NCBI Taxonomy" id="2594499"/>
    <lineage>
        <taxon>Eukaryota</taxon>
        <taxon>Viridiplantae</taxon>
        <taxon>Streptophyta</taxon>
        <taxon>Embryophyta</taxon>
        <taxon>Tracheophyta</taxon>
        <taxon>Spermatophyta</taxon>
        <taxon>Magnoliopsida</taxon>
        <taxon>eudicotyledons</taxon>
        <taxon>Gunneridae</taxon>
        <taxon>Pentapetalae</taxon>
        <taxon>rosids</taxon>
        <taxon>fabids</taxon>
        <taxon>Rosales</taxon>
        <taxon>Rhamnaceae</taxon>
        <taxon>rhamnoid group</taxon>
        <taxon>Rhamneae</taxon>
        <taxon>Rhamnella</taxon>
    </lineage>
</organism>
<proteinExistence type="predicted"/>
<evidence type="ECO:0000313" key="5">
    <source>
        <dbReference type="EMBL" id="KAF3453839.1"/>
    </source>
</evidence>
<evidence type="ECO:0000313" key="6">
    <source>
        <dbReference type="Proteomes" id="UP000796880"/>
    </source>
</evidence>
<dbReference type="EMBL" id="VOIH02000002">
    <property type="protein sequence ID" value="KAF3453839.1"/>
    <property type="molecule type" value="Genomic_DNA"/>
</dbReference>
<accession>A0A8K0HLJ9</accession>
<gene>
    <name evidence="5" type="ORF">FNV43_RR04280</name>
</gene>
<protein>
    <recommendedName>
        <fullName evidence="4">RRM domain-containing protein</fullName>
    </recommendedName>
</protein>
<keyword evidence="1 2" id="KW-0694">RNA-binding</keyword>
<name>A0A8K0HLJ9_9ROSA</name>
<dbReference type="Pfam" id="PF00076">
    <property type="entry name" value="RRM_1"/>
    <property type="match status" value="1"/>
</dbReference>
<dbReference type="InterPro" id="IPR000504">
    <property type="entry name" value="RRM_dom"/>
</dbReference>
<keyword evidence="3" id="KW-0472">Membrane</keyword>
<evidence type="ECO:0000256" key="3">
    <source>
        <dbReference type="SAM" id="Phobius"/>
    </source>
</evidence>
<keyword evidence="6" id="KW-1185">Reference proteome</keyword>
<evidence type="ECO:0000256" key="2">
    <source>
        <dbReference type="PROSITE-ProRule" id="PRU00176"/>
    </source>
</evidence>
<dbReference type="PROSITE" id="PS50102">
    <property type="entry name" value="RRM"/>
    <property type="match status" value="1"/>
</dbReference>
<reference evidence="5" key="1">
    <citation type="submission" date="2020-03" db="EMBL/GenBank/DDBJ databases">
        <title>A high-quality chromosome-level genome assembly of a woody plant with both climbing and erect habits, Rhamnella rubrinervis.</title>
        <authorList>
            <person name="Lu Z."/>
            <person name="Yang Y."/>
            <person name="Zhu X."/>
            <person name="Sun Y."/>
        </authorList>
    </citation>
    <scope>NUCLEOTIDE SEQUENCE</scope>
    <source>
        <strain evidence="5">BYM</strain>
        <tissue evidence="5">Leaf</tissue>
    </source>
</reference>
<feature type="transmembrane region" description="Helical" evidence="3">
    <location>
        <begin position="169"/>
        <end position="194"/>
    </location>
</feature>
<dbReference type="SUPFAM" id="SSF54928">
    <property type="entry name" value="RNA-binding domain, RBD"/>
    <property type="match status" value="1"/>
</dbReference>
<keyword evidence="3" id="KW-1133">Transmembrane helix</keyword>
<dbReference type="InterPro" id="IPR012677">
    <property type="entry name" value="Nucleotide-bd_a/b_plait_sf"/>
</dbReference>
<sequence length="295" mass="32217">MRGSNRGVRIWRTFPLARALWARHGCTKLFVGGLSYDTNETVLKDAFGQHGEIIEVKVICDHKSGKSKGYGFVQFTSESAAKTALKEMDGQVLMEIPWINAYYLRVADYDLGKEAAIGRLVDSPVGRRVDWLVDGPVGQLVDGPVDCPVGQLVDEPAVRPVGCSVGQLVGLWVSLWMGLLFGLWIGLWVGLWVLRQSLGLQDVSCKGCKATFGKAVSSVKLNVLASGKTFSSVKLKVKTILRRDNCLAAIENRPVKITDDGKWYEIDGNAIANLHLALADGVLSSVAEKKMTKKI</sequence>
<dbReference type="SMART" id="SM00360">
    <property type="entry name" value="RRM"/>
    <property type="match status" value="1"/>
</dbReference>
<dbReference type="AlphaFoldDB" id="A0A8K0HLJ9"/>
<dbReference type="GO" id="GO:0003723">
    <property type="term" value="F:RNA binding"/>
    <property type="evidence" value="ECO:0007669"/>
    <property type="project" value="UniProtKB-UniRule"/>
</dbReference>
<keyword evidence="3" id="KW-0812">Transmembrane</keyword>
<dbReference type="InterPro" id="IPR052462">
    <property type="entry name" value="SLIRP/GR-RBP-like"/>
</dbReference>
<dbReference type="PANTHER" id="PTHR48027">
    <property type="entry name" value="HETEROGENEOUS NUCLEAR RIBONUCLEOPROTEIN 87F-RELATED"/>
    <property type="match status" value="1"/>
</dbReference>
<evidence type="ECO:0000256" key="1">
    <source>
        <dbReference type="ARBA" id="ARBA00022884"/>
    </source>
</evidence>
<feature type="domain" description="RRM" evidence="4">
    <location>
        <begin position="27"/>
        <end position="106"/>
    </location>
</feature>
<dbReference type="InterPro" id="IPR035979">
    <property type="entry name" value="RBD_domain_sf"/>
</dbReference>
<dbReference type="Gene3D" id="3.30.70.330">
    <property type="match status" value="1"/>
</dbReference>
<dbReference type="Proteomes" id="UP000796880">
    <property type="component" value="Unassembled WGS sequence"/>
</dbReference>
<dbReference type="OrthoDB" id="1730352at2759"/>